<sequence>MAEHSDTGGSTYDHYLALGEKHGLKAEALFKFAQDHMDREERIQEREAKKVAAEAETKRLEAEAETKRLETEAETKRLETEAETKRLEVEAETKRQETEVKKLQIEANRELDAKRLEADTEARRMDLEFKKAEAQQSTGGNAGGRSGPSIRPQYPKLPMFKEDKDDIDSFLFRFETHAKANKWNDSEWATD</sequence>
<evidence type="ECO:0000313" key="3">
    <source>
        <dbReference type="Proteomes" id="UP001374579"/>
    </source>
</evidence>
<reference evidence="2 3" key="1">
    <citation type="submission" date="2024-02" db="EMBL/GenBank/DDBJ databases">
        <title>Chromosome-scale genome assembly of the rough periwinkle Littorina saxatilis.</title>
        <authorList>
            <person name="De Jode A."/>
            <person name="Faria R."/>
            <person name="Formenti G."/>
            <person name="Sims Y."/>
            <person name="Smith T.P."/>
            <person name="Tracey A."/>
            <person name="Wood J.M.D."/>
            <person name="Zagrodzka Z.B."/>
            <person name="Johannesson K."/>
            <person name="Butlin R.K."/>
            <person name="Leder E.H."/>
        </authorList>
    </citation>
    <scope>NUCLEOTIDE SEQUENCE [LARGE SCALE GENOMIC DNA]</scope>
    <source>
        <strain evidence="2">Snail1</strain>
        <tissue evidence="2">Muscle</tissue>
    </source>
</reference>
<dbReference type="EMBL" id="JBAMIC010000008">
    <property type="protein sequence ID" value="KAK7103794.1"/>
    <property type="molecule type" value="Genomic_DNA"/>
</dbReference>
<name>A0AAN9BFH7_9CAEN</name>
<feature type="region of interest" description="Disordered" evidence="1">
    <location>
        <begin position="129"/>
        <end position="159"/>
    </location>
</feature>
<comment type="caution">
    <text evidence="2">The sequence shown here is derived from an EMBL/GenBank/DDBJ whole genome shotgun (WGS) entry which is preliminary data.</text>
</comment>
<protein>
    <submittedName>
        <fullName evidence="2">Uncharacterized protein</fullName>
    </submittedName>
</protein>
<feature type="region of interest" description="Disordered" evidence="1">
    <location>
        <begin position="47"/>
        <end position="97"/>
    </location>
</feature>
<evidence type="ECO:0000313" key="2">
    <source>
        <dbReference type="EMBL" id="KAK7103794.1"/>
    </source>
</evidence>
<proteinExistence type="predicted"/>
<dbReference type="AlphaFoldDB" id="A0AAN9BFH7"/>
<accession>A0AAN9BFH7</accession>
<dbReference type="Proteomes" id="UP001374579">
    <property type="component" value="Unassembled WGS sequence"/>
</dbReference>
<organism evidence="2 3">
    <name type="scientific">Littorina saxatilis</name>
    <dbReference type="NCBI Taxonomy" id="31220"/>
    <lineage>
        <taxon>Eukaryota</taxon>
        <taxon>Metazoa</taxon>
        <taxon>Spiralia</taxon>
        <taxon>Lophotrochozoa</taxon>
        <taxon>Mollusca</taxon>
        <taxon>Gastropoda</taxon>
        <taxon>Caenogastropoda</taxon>
        <taxon>Littorinimorpha</taxon>
        <taxon>Littorinoidea</taxon>
        <taxon>Littorinidae</taxon>
        <taxon>Littorina</taxon>
    </lineage>
</organism>
<gene>
    <name evidence="2" type="ORF">V1264_018626</name>
</gene>
<keyword evidence="3" id="KW-1185">Reference proteome</keyword>
<evidence type="ECO:0000256" key="1">
    <source>
        <dbReference type="SAM" id="MobiDB-lite"/>
    </source>
</evidence>